<dbReference type="KEGG" id="tab:CIG75_03110"/>
<gene>
    <name evidence="2" type="ORF">CIG75_03110</name>
</gene>
<reference evidence="2 3" key="1">
    <citation type="journal article" date="2015" name="Int. J. Syst. Evol. Microbiol.">
        <title>Tumebacillus algifaecis sp. nov., isolated from decomposing algal scum.</title>
        <authorList>
            <person name="Wu Y.F."/>
            <person name="Zhang B."/>
            <person name="Xing P."/>
            <person name="Wu Q.L."/>
            <person name="Liu S.J."/>
        </authorList>
    </citation>
    <scope>NUCLEOTIDE SEQUENCE [LARGE SCALE GENOMIC DNA]</scope>
    <source>
        <strain evidence="2 3">THMBR28</strain>
    </source>
</reference>
<dbReference type="Pfam" id="PF26160">
    <property type="entry name" value="YqzN_YkzM"/>
    <property type="match status" value="1"/>
</dbReference>
<proteinExistence type="predicted"/>
<dbReference type="OrthoDB" id="9915252at2"/>
<dbReference type="AlphaFoldDB" id="A0A223CXQ0"/>
<evidence type="ECO:0000259" key="1">
    <source>
        <dbReference type="Pfam" id="PF26160"/>
    </source>
</evidence>
<protein>
    <recommendedName>
        <fullName evidence="1">YqzN/YkzM domain-containing protein</fullName>
    </recommendedName>
</protein>
<organism evidence="2 3">
    <name type="scientific">Tumebacillus algifaecis</name>
    <dbReference type="NCBI Taxonomy" id="1214604"/>
    <lineage>
        <taxon>Bacteria</taxon>
        <taxon>Bacillati</taxon>
        <taxon>Bacillota</taxon>
        <taxon>Bacilli</taxon>
        <taxon>Bacillales</taxon>
        <taxon>Alicyclobacillaceae</taxon>
        <taxon>Tumebacillus</taxon>
    </lineage>
</organism>
<evidence type="ECO:0000313" key="3">
    <source>
        <dbReference type="Proteomes" id="UP000214688"/>
    </source>
</evidence>
<name>A0A223CXQ0_9BACL</name>
<evidence type="ECO:0000313" key="2">
    <source>
        <dbReference type="EMBL" id="ASS74071.1"/>
    </source>
</evidence>
<keyword evidence="3" id="KW-1185">Reference proteome</keyword>
<sequence>MEQLQNETVFRLQEFLEIDSHEVLQVAPFVLKGAIAHAGLSADDQATLSQVKQAVQAFLQAPAK</sequence>
<dbReference type="RefSeq" id="WP_094235330.1">
    <property type="nucleotide sequence ID" value="NZ_CP022657.1"/>
</dbReference>
<dbReference type="EMBL" id="CP022657">
    <property type="protein sequence ID" value="ASS74071.1"/>
    <property type="molecule type" value="Genomic_DNA"/>
</dbReference>
<dbReference type="InterPro" id="IPR058869">
    <property type="entry name" value="YqzN_YkzM"/>
</dbReference>
<accession>A0A223CXQ0</accession>
<dbReference type="Proteomes" id="UP000214688">
    <property type="component" value="Chromosome"/>
</dbReference>
<feature type="domain" description="YqzN/YkzM" evidence="1">
    <location>
        <begin position="7"/>
        <end position="61"/>
    </location>
</feature>